<name>A0A0H5RAP4_9EUKA</name>
<protein>
    <submittedName>
        <fullName evidence="1">Uncharacterized protein</fullName>
    </submittedName>
</protein>
<organism evidence="1">
    <name type="scientific">Spongospora subterranea</name>
    <dbReference type="NCBI Taxonomy" id="70186"/>
    <lineage>
        <taxon>Eukaryota</taxon>
        <taxon>Sar</taxon>
        <taxon>Rhizaria</taxon>
        <taxon>Endomyxa</taxon>
        <taxon>Phytomyxea</taxon>
        <taxon>Plasmodiophorida</taxon>
        <taxon>Plasmodiophoridae</taxon>
        <taxon>Spongospora</taxon>
    </lineage>
</organism>
<dbReference type="EMBL" id="HACM01010798">
    <property type="protein sequence ID" value="CRZ11240.1"/>
    <property type="molecule type" value="Transcribed_RNA"/>
</dbReference>
<accession>A0A0H5RAP4</accession>
<proteinExistence type="predicted"/>
<reference evidence="1" key="1">
    <citation type="submission" date="2015-04" db="EMBL/GenBank/DDBJ databases">
        <title>The genome sequence of the plant pathogenic Rhizarian Plasmodiophora brassicae reveals insights in its biotrophic life cycle and the origin of chitin synthesis.</title>
        <authorList>
            <person name="Schwelm A."/>
            <person name="Fogelqvist J."/>
            <person name="Knaust A."/>
            <person name="Julke S."/>
            <person name="Lilja T."/>
            <person name="Dhandapani V."/>
            <person name="Bonilla-Rosso G."/>
            <person name="Karlsson M."/>
            <person name="Shevchenko A."/>
            <person name="Choi S.R."/>
            <person name="Kim H.G."/>
            <person name="Park J.Y."/>
            <person name="Lim Y.P."/>
            <person name="Ludwig-Muller J."/>
            <person name="Dixelius C."/>
        </authorList>
    </citation>
    <scope>NUCLEOTIDE SEQUENCE</scope>
    <source>
        <tissue evidence="1">Potato root galls</tissue>
    </source>
</reference>
<evidence type="ECO:0000313" key="1">
    <source>
        <dbReference type="EMBL" id="CRZ11240.1"/>
    </source>
</evidence>
<dbReference type="AlphaFoldDB" id="A0A0H5RAP4"/>
<sequence length="122" mass="14386">MTRVLVLERGKTQQDWQNTPMRQIIFFFGDCDIKPEDREHRSLKIVQRLQGDPEMIAPDLVVEAIVVDPFRAEQERCHQLARRGPRGAPSQERPHLKQKLVIHQTTHDHFDERLELITNETE</sequence>